<dbReference type="Proteomes" id="UP001144471">
    <property type="component" value="Unassembled WGS sequence"/>
</dbReference>
<dbReference type="InterPro" id="IPR045584">
    <property type="entry name" value="Pilin-like"/>
</dbReference>
<gene>
    <name evidence="10" type="primary">yadA</name>
    <name evidence="10" type="ORF">PM10SUCC1_17850</name>
</gene>
<dbReference type="GO" id="GO:0009986">
    <property type="term" value="C:cell surface"/>
    <property type="evidence" value="ECO:0007669"/>
    <property type="project" value="UniProtKB-SubCell"/>
</dbReference>
<reference evidence="10" key="1">
    <citation type="submission" date="2022-12" db="EMBL/GenBank/DDBJ databases">
        <title>Reference genome sequencing for broad-spectrum identification of bacterial and archaeal isolates by mass spectrometry.</title>
        <authorList>
            <person name="Sekiguchi Y."/>
            <person name="Tourlousse D.M."/>
        </authorList>
    </citation>
    <scope>NUCLEOTIDE SEQUENCE</scope>
    <source>
        <strain evidence="10">10succ1</strain>
    </source>
</reference>
<feature type="coiled-coil region" evidence="8">
    <location>
        <begin position="288"/>
        <end position="346"/>
    </location>
</feature>
<dbReference type="GO" id="GO:0009279">
    <property type="term" value="C:cell outer membrane"/>
    <property type="evidence" value="ECO:0007669"/>
    <property type="project" value="UniProtKB-SubCell"/>
</dbReference>
<protein>
    <submittedName>
        <fullName evidence="10">Adhesin YadA</fullName>
    </submittedName>
</protein>
<dbReference type="Gene3D" id="3.30.1300.30">
    <property type="entry name" value="GSPII I/J protein-like"/>
    <property type="match status" value="1"/>
</dbReference>
<comment type="subcellular location">
    <subcellularLocation>
        <location evidence="2">Cell outer membrane</location>
    </subcellularLocation>
    <subcellularLocation>
        <location evidence="1">Cell surface</location>
    </subcellularLocation>
</comment>
<feature type="domain" description="Trimeric autotransporter adhesin YadA-like C-terminal membrane anchor" evidence="9">
    <location>
        <begin position="367"/>
        <end position="421"/>
    </location>
</feature>
<evidence type="ECO:0000313" key="11">
    <source>
        <dbReference type="Proteomes" id="UP001144471"/>
    </source>
</evidence>
<keyword evidence="5" id="KW-0732">Signal</keyword>
<keyword evidence="8" id="KW-0175">Coiled coil</keyword>
<dbReference type="AlphaFoldDB" id="A0A9W6GM67"/>
<evidence type="ECO:0000256" key="6">
    <source>
        <dbReference type="ARBA" id="ARBA00023136"/>
    </source>
</evidence>
<keyword evidence="4" id="KW-0812">Transmembrane</keyword>
<name>A0A9W6GM67_9FUSO</name>
<dbReference type="Pfam" id="PF03895">
    <property type="entry name" value="YadA_anchor"/>
    <property type="match status" value="1"/>
</dbReference>
<organism evidence="10 11">
    <name type="scientific">Propionigenium maris DSM 9537</name>
    <dbReference type="NCBI Taxonomy" id="1123000"/>
    <lineage>
        <taxon>Bacteria</taxon>
        <taxon>Fusobacteriati</taxon>
        <taxon>Fusobacteriota</taxon>
        <taxon>Fusobacteriia</taxon>
        <taxon>Fusobacteriales</taxon>
        <taxon>Fusobacteriaceae</taxon>
        <taxon>Propionigenium</taxon>
    </lineage>
</organism>
<evidence type="ECO:0000256" key="2">
    <source>
        <dbReference type="ARBA" id="ARBA00004442"/>
    </source>
</evidence>
<evidence type="ECO:0000256" key="3">
    <source>
        <dbReference type="ARBA" id="ARBA00022452"/>
    </source>
</evidence>
<evidence type="ECO:0000256" key="7">
    <source>
        <dbReference type="ARBA" id="ARBA00023237"/>
    </source>
</evidence>
<dbReference type="RefSeq" id="WP_281835310.1">
    <property type="nucleotide sequence ID" value="NZ_BSDY01000007.1"/>
</dbReference>
<evidence type="ECO:0000256" key="4">
    <source>
        <dbReference type="ARBA" id="ARBA00022692"/>
    </source>
</evidence>
<sequence length="425" mass="47369">MRKKLILIITVLAGVIAFGEIDPEVKAEITRVESDAVSRNKNAWEGIDKNSGRLDNHLETLSNISKSLSNNHVYAQVEVNRINNEMEKSSKIITDTTIRSMVNEGNIEENKKSISDNTIKINEVRDNNISENKRIEAKIESVANDTIKLVSEMSEDIKGNRDLAVENSSKIQSENEARVKENKRIDAKIDNVANHHERLINQTDERVEKNHNEINDRVDGVEAVVDKNHKELTERVDDAEGRVAEIDEKLYEHGLTRKKVLKSDVNRAMIEGTNDKVNAQGEAIATNIKSTEENKEKIEKNTTRIESNTKRIENNASKIEDNTNGIQRNSDRIDRIDNRIQSLESEMNRGFAMSAATSSIVYPELDEGDLGVGAGIGGYGNSQAVAIGLAMQPSEAFRVNANVSTSDGQDVMYGAGMGYKFNLFN</sequence>
<evidence type="ECO:0000259" key="9">
    <source>
        <dbReference type="Pfam" id="PF03895"/>
    </source>
</evidence>
<evidence type="ECO:0000256" key="5">
    <source>
        <dbReference type="ARBA" id="ARBA00022729"/>
    </source>
</evidence>
<keyword evidence="7" id="KW-0998">Cell outer membrane</keyword>
<accession>A0A9W6GM67</accession>
<dbReference type="EMBL" id="BSDY01000007">
    <property type="protein sequence ID" value="GLI56271.1"/>
    <property type="molecule type" value="Genomic_DNA"/>
</dbReference>
<comment type="caution">
    <text evidence="10">The sequence shown here is derived from an EMBL/GenBank/DDBJ whole genome shotgun (WGS) entry which is preliminary data.</text>
</comment>
<evidence type="ECO:0000313" key="10">
    <source>
        <dbReference type="EMBL" id="GLI56271.1"/>
    </source>
</evidence>
<keyword evidence="3" id="KW-1134">Transmembrane beta strand</keyword>
<keyword evidence="6" id="KW-0472">Membrane</keyword>
<keyword evidence="11" id="KW-1185">Reference proteome</keyword>
<proteinExistence type="predicted"/>
<dbReference type="SUPFAM" id="SSF54523">
    <property type="entry name" value="Pili subunits"/>
    <property type="match status" value="1"/>
</dbReference>
<dbReference type="InterPro" id="IPR005594">
    <property type="entry name" value="YadA_C"/>
</dbReference>
<evidence type="ECO:0000256" key="8">
    <source>
        <dbReference type="SAM" id="Coils"/>
    </source>
</evidence>
<evidence type="ECO:0000256" key="1">
    <source>
        <dbReference type="ARBA" id="ARBA00004241"/>
    </source>
</evidence>